<keyword evidence="1" id="KW-0611">Plant defense</keyword>
<dbReference type="InterPro" id="IPR032675">
    <property type="entry name" value="LRR_dom_sf"/>
</dbReference>
<name>A0A2P6QPE2_ROSCH</name>
<dbReference type="EMBL" id="PDCK01000042">
    <property type="protein sequence ID" value="PRQ36054.1"/>
    <property type="molecule type" value="Genomic_DNA"/>
</dbReference>
<evidence type="ECO:0000313" key="4">
    <source>
        <dbReference type="Proteomes" id="UP000238479"/>
    </source>
</evidence>
<comment type="caution">
    <text evidence="3">The sequence shown here is derived from an EMBL/GenBank/DDBJ whole genome shotgun (WGS) entry which is preliminary data.</text>
</comment>
<accession>A0A2P6QPE2</accession>
<dbReference type="InterPro" id="IPR001611">
    <property type="entry name" value="Leu-rich_rpt"/>
</dbReference>
<feature type="domain" description="Disease resistance protein RPS4B/Roq1-like leucine-rich repeats" evidence="2">
    <location>
        <begin position="145"/>
        <end position="301"/>
    </location>
</feature>
<dbReference type="PANTHER" id="PTHR47186:SF3">
    <property type="entry name" value="OS09G0267800 PROTEIN"/>
    <property type="match status" value="1"/>
</dbReference>
<protein>
    <submittedName>
        <fullName evidence="3">Putative leucine-rich repeat domain, L domain-containing protein</fullName>
    </submittedName>
</protein>
<proteinExistence type="predicted"/>
<dbReference type="Gene3D" id="3.80.10.10">
    <property type="entry name" value="Ribonuclease Inhibitor"/>
    <property type="match status" value="2"/>
</dbReference>
<evidence type="ECO:0000313" key="3">
    <source>
        <dbReference type="EMBL" id="PRQ36054.1"/>
    </source>
</evidence>
<dbReference type="Proteomes" id="UP000238479">
    <property type="component" value="Chromosome 4"/>
</dbReference>
<organism evidence="3 4">
    <name type="scientific">Rosa chinensis</name>
    <name type="common">China rose</name>
    <dbReference type="NCBI Taxonomy" id="74649"/>
    <lineage>
        <taxon>Eukaryota</taxon>
        <taxon>Viridiplantae</taxon>
        <taxon>Streptophyta</taxon>
        <taxon>Embryophyta</taxon>
        <taxon>Tracheophyta</taxon>
        <taxon>Spermatophyta</taxon>
        <taxon>Magnoliopsida</taxon>
        <taxon>eudicotyledons</taxon>
        <taxon>Gunneridae</taxon>
        <taxon>Pentapetalae</taxon>
        <taxon>rosids</taxon>
        <taxon>fabids</taxon>
        <taxon>Rosales</taxon>
        <taxon>Rosaceae</taxon>
        <taxon>Rosoideae</taxon>
        <taxon>Rosoideae incertae sedis</taxon>
        <taxon>Rosa</taxon>
    </lineage>
</organism>
<reference evidence="3 4" key="1">
    <citation type="journal article" date="2018" name="Nat. Genet.">
        <title>The Rosa genome provides new insights in the design of modern roses.</title>
        <authorList>
            <person name="Bendahmane M."/>
        </authorList>
    </citation>
    <scope>NUCLEOTIDE SEQUENCE [LARGE SCALE GENOMIC DNA]</scope>
    <source>
        <strain evidence="4">cv. Old Blush</strain>
    </source>
</reference>
<dbReference type="SUPFAM" id="SSF52047">
    <property type="entry name" value="RNI-like"/>
    <property type="match status" value="1"/>
</dbReference>
<dbReference type="PANTHER" id="PTHR47186">
    <property type="entry name" value="LEUCINE-RICH REPEAT-CONTAINING PROTEIN 57"/>
    <property type="match status" value="1"/>
</dbReference>
<dbReference type="OMA" id="GTNCRRQ"/>
<dbReference type="AlphaFoldDB" id="A0A2P6QPE2"/>
<dbReference type="STRING" id="74649.A0A2P6QPE2"/>
<evidence type="ECO:0000256" key="1">
    <source>
        <dbReference type="ARBA" id="ARBA00022821"/>
    </source>
</evidence>
<evidence type="ECO:0000259" key="2">
    <source>
        <dbReference type="Pfam" id="PF23286"/>
    </source>
</evidence>
<dbReference type="InterPro" id="IPR058546">
    <property type="entry name" value="RPS4B/Roq1-like_LRR"/>
</dbReference>
<dbReference type="Pfam" id="PF00560">
    <property type="entry name" value="LRR_1"/>
    <property type="match status" value="1"/>
</dbReference>
<gene>
    <name evidence="3" type="ORF">RchiOBHm_Chr4g0387221</name>
</gene>
<dbReference type="Gramene" id="PRQ36054">
    <property type="protein sequence ID" value="PRQ36054"/>
    <property type="gene ID" value="RchiOBHm_Chr4g0387221"/>
</dbReference>
<sequence>MNLSGCTSLKELPDFNGIPNLKELDLSRCTNLVEVPHSIQFLHNLVTLKVHNCSNLTMFPRKIDLKSVETISISYCKLEEFSIGEDMGFLRFLNLRGTCIKELHPSITELISLETFCLADNQNLTTLPYHIYELHNLKSLGAMGCSKLAAFPKIPIKIDSLRLLSLKGSDIRELDESIGNLIGVEYLDLPECKNLTTLPCSIYGLQNLGFLDLGGCSKLVRFPTNPDGCSLSLPKLQTFSIAGCSSLSDCDFLMTLDCWETLEWLNLSRNNFVSLPACITRFVNLHGLDLRDCKRLREVPELPPNVVDLRISGCELLEERFSTLTNHGAGTNCRRQFKSQLRRHGLLCLPKLRNDTAPWKNHHWLSCFGFLSLRNQRTAITQLVRSFNSKLVPRVVKAFSVFRTNQTSWRS</sequence>
<keyword evidence="4" id="KW-1185">Reference proteome</keyword>
<dbReference type="Pfam" id="PF23286">
    <property type="entry name" value="LRR_13"/>
    <property type="match status" value="1"/>
</dbReference>